<dbReference type="KEGG" id="prz:GZH47_25275"/>
<keyword evidence="2" id="KW-1185">Reference proteome</keyword>
<dbReference type="Proteomes" id="UP000479114">
    <property type="component" value="Chromosome"/>
</dbReference>
<sequence>MECPWCNHEVEIVKGRCPRCRNKLYEVTEEDFISDPLSENDSESFATEELSIIAVIEDNFKCAKCKGSECSVKEIAMTGAGVSKLFDIQYNHYLFVSCMNCGFVEVYDPDVLEGHKIGKLGTVMDILFGS</sequence>
<name>A0A6C0P826_9BACL</name>
<evidence type="ECO:0000313" key="1">
    <source>
        <dbReference type="EMBL" id="QHW33783.1"/>
    </source>
</evidence>
<evidence type="ECO:0008006" key="3">
    <source>
        <dbReference type="Google" id="ProtNLM"/>
    </source>
</evidence>
<reference evidence="1 2" key="1">
    <citation type="submission" date="2020-02" db="EMBL/GenBank/DDBJ databases">
        <title>Paenibacillus sp. nov., isolated from rhizosphere soil of tomato.</title>
        <authorList>
            <person name="Weon H.-Y."/>
            <person name="Lee S.A."/>
        </authorList>
    </citation>
    <scope>NUCLEOTIDE SEQUENCE [LARGE SCALE GENOMIC DNA]</scope>
    <source>
        <strain evidence="1 2">14171R-81</strain>
    </source>
</reference>
<dbReference type="InterPro" id="IPR018652">
    <property type="entry name" value="DUF2082_NA-bd_Znr"/>
</dbReference>
<protein>
    <recommendedName>
        <fullName evidence="3">Nucleic acid-binding protein</fullName>
    </recommendedName>
</protein>
<dbReference type="RefSeq" id="WP_162643781.1">
    <property type="nucleotide sequence ID" value="NZ_CP048286.1"/>
</dbReference>
<proteinExistence type="predicted"/>
<dbReference type="EMBL" id="CP048286">
    <property type="protein sequence ID" value="QHW33783.1"/>
    <property type="molecule type" value="Genomic_DNA"/>
</dbReference>
<accession>A0A6C0P826</accession>
<organism evidence="1 2">
    <name type="scientific">Paenibacillus rhizovicinus</name>
    <dbReference type="NCBI Taxonomy" id="2704463"/>
    <lineage>
        <taxon>Bacteria</taxon>
        <taxon>Bacillati</taxon>
        <taxon>Bacillota</taxon>
        <taxon>Bacilli</taxon>
        <taxon>Bacillales</taxon>
        <taxon>Paenibacillaceae</taxon>
        <taxon>Paenibacillus</taxon>
    </lineage>
</organism>
<dbReference type="Pfam" id="PF09855">
    <property type="entry name" value="Zn_ribbon_13"/>
    <property type="match status" value="1"/>
</dbReference>
<evidence type="ECO:0000313" key="2">
    <source>
        <dbReference type="Proteomes" id="UP000479114"/>
    </source>
</evidence>
<dbReference type="AlphaFoldDB" id="A0A6C0P826"/>
<gene>
    <name evidence="1" type="ORF">GZH47_25275</name>
</gene>